<keyword evidence="1" id="KW-0472">Membrane</keyword>
<comment type="caution">
    <text evidence="3">The sequence shown here is derived from an EMBL/GenBank/DDBJ whole genome shotgun (WGS) entry which is preliminary data.</text>
</comment>
<name>A0A5C8UP83_9MICO</name>
<keyword evidence="1" id="KW-0812">Transmembrane</keyword>
<sequence length="78" mass="8427">MGKCANCGEALRPAWKYCIKCGMRVVQPEHDIPGAIRPEPGPARRKRPDPMLAFGAVMAVVGVALIVWVAIVVFTPRG</sequence>
<dbReference type="InterPro" id="IPR026870">
    <property type="entry name" value="Zinc_ribbon_dom"/>
</dbReference>
<reference evidence="3 4" key="1">
    <citation type="submission" date="2019-08" db="EMBL/GenBank/DDBJ databases">
        <title>Bacterial whole genome sequence for Glaciihabitans sp. CHu50b-6-2.</title>
        <authorList>
            <person name="Jin L."/>
        </authorList>
    </citation>
    <scope>NUCLEOTIDE SEQUENCE [LARGE SCALE GENOMIC DNA]</scope>
    <source>
        <strain evidence="3 4">CHu50b-6-2</strain>
    </source>
</reference>
<evidence type="ECO:0000313" key="4">
    <source>
        <dbReference type="Proteomes" id="UP000321379"/>
    </source>
</evidence>
<dbReference type="Proteomes" id="UP000321379">
    <property type="component" value="Unassembled WGS sequence"/>
</dbReference>
<protein>
    <submittedName>
        <fullName evidence="3">Zinc ribbon domain-containing protein</fullName>
    </submittedName>
</protein>
<keyword evidence="1" id="KW-1133">Transmembrane helix</keyword>
<dbReference type="EMBL" id="VRMG01000007">
    <property type="protein sequence ID" value="TXN30232.1"/>
    <property type="molecule type" value="Genomic_DNA"/>
</dbReference>
<feature type="domain" description="Zinc-ribbon" evidence="2">
    <location>
        <begin position="3"/>
        <end position="24"/>
    </location>
</feature>
<feature type="transmembrane region" description="Helical" evidence="1">
    <location>
        <begin position="52"/>
        <end position="74"/>
    </location>
</feature>
<evidence type="ECO:0000256" key="1">
    <source>
        <dbReference type="SAM" id="Phobius"/>
    </source>
</evidence>
<keyword evidence="4" id="KW-1185">Reference proteome</keyword>
<proteinExistence type="predicted"/>
<evidence type="ECO:0000313" key="3">
    <source>
        <dbReference type="EMBL" id="TXN30232.1"/>
    </source>
</evidence>
<gene>
    <name evidence="3" type="ORF">FVP33_09425</name>
</gene>
<dbReference type="AlphaFoldDB" id="A0A5C8UP83"/>
<dbReference type="RefSeq" id="WP_147783418.1">
    <property type="nucleotide sequence ID" value="NZ_VRMG01000007.1"/>
</dbReference>
<accession>A0A5C8UP83</accession>
<dbReference type="Pfam" id="PF13240">
    <property type="entry name" value="Zn_Ribbon_1"/>
    <property type="match status" value="1"/>
</dbReference>
<evidence type="ECO:0000259" key="2">
    <source>
        <dbReference type="Pfam" id="PF13240"/>
    </source>
</evidence>
<organism evidence="3 4">
    <name type="scientific">Lacisediminihabitans profunda</name>
    <dbReference type="NCBI Taxonomy" id="2594790"/>
    <lineage>
        <taxon>Bacteria</taxon>
        <taxon>Bacillati</taxon>
        <taxon>Actinomycetota</taxon>
        <taxon>Actinomycetes</taxon>
        <taxon>Micrococcales</taxon>
        <taxon>Microbacteriaceae</taxon>
        <taxon>Lacisediminihabitans</taxon>
    </lineage>
</organism>